<keyword evidence="2" id="KW-0812">Transmembrane</keyword>
<comment type="caution">
    <text evidence="4">The sequence shown here is derived from an EMBL/GenBank/DDBJ whole genome shotgun (WGS) entry which is preliminary data.</text>
</comment>
<dbReference type="AlphaFoldDB" id="A0A2K1P098"/>
<gene>
    <name evidence="4" type="ORF">X929_06455</name>
</gene>
<evidence type="ECO:0000259" key="3">
    <source>
        <dbReference type="PROSITE" id="PS51272"/>
    </source>
</evidence>
<dbReference type="SUPFAM" id="SSF57997">
    <property type="entry name" value="Tropomyosin"/>
    <property type="match status" value="1"/>
</dbReference>
<feature type="domain" description="SLH" evidence="3">
    <location>
        <begin position="18"/>
        <end position="81"/>
    </location>
</feature>
<dbReference type="PROSITE" id="PS51272">
    <property type="entry name" value="SLH"/>
    <property type="match status" value="1"/>
</dbReference>
<keyword evidence="2" id="KW-0472">Membrane</keyword>
<dbReference type="InterPro" id="IPR051465">
    <property type="entry name" value="Cell_Envelope_Struct_Comp"/>
</dbReference>
<dbReference type="Gene3D" id="1.10.287.1490">
    <property type="match status" value="1"/>
</dbReference>
<sequence>MKKVGILFLFLVLALGVFSQSFKDVPINHWAYDAVERLSRIGIIEGYPDGTFKGLENMNRYQLTVALSRTIDYMEQSMVAPLAQSLANLERTVRSLSVPQGVSSSELQQLQTRLDAATSDLSNLKGTVSRLDNSVKELQNSYELLGYATTKIDEIERKVNAISVPAVSETDIRNLNNRVTSLENTVRSLNSNYQNVSQTVSNFTQEIQPLQDSVASLQNSFSSVNQDLDRLNALTANLNSKVDSKVDKTEFTSLKNTTNELSAQLSNNTQSITELAQNLQTVQTSVNQLSQEVSDVKQVAEGAGGGLNFLDIIISVVISAGITFAMMNFL</sequence>
<feature type="coiled-coil region" evidence="1">
    <location>
        <begin position="172"/>
        <end position="199"/>
    </location>
</feature>
<proteinExistence type="predicted"/>
<evidence type="ECO:0000256" key="2">
    <source>
        <dbReference type="SAM" id="Phobius"/>
    </source>
</evidence>
<evidence type="ECO:0000256" key="1">
    <source>
        <dbReference type="SAM" id="Coils"/>
    </source>
</evidence>
<feature type="transmembrane region" description="Helical" evidence="2">
    <location>
        <begin position="307"/>
        <end position="329"/>
    </location>
</feature>
<dbReference type="RefSeq" id="WP_169924982.1">
    <property type="nucleotide sequence ID" value="NZ_AZRL01000016.1"/>
</dbReference>
<reference evidence="4 5" key="1">
    <citation type="submission" date="2013-12" db="EMBL/GenBank/DDBJ databases">
        <title>Comparative genomics of Petrotoga isolates.</title>
        <authorList>
            <person name="Nesbo C.L."/>
            <person name="Charchuk R."/>
            <person name="Chow K."/>
        </authorList>
    </citation>
    <scope>NUCLEOTIDE SEQUENCE [LARGE SCALE GENOMIC DNA]</scope>
    <source>
        <strain evidence="4 5">DSM 13574</strain>
    </source>
</reference>
<dbReference type="InterPro" id="IPR001119">
    <property type="entry name" value="SLH_dom"/>
</dbReference>
<keyword evidence="2" id="KW-1133">Transmembrane helix</keyword>
<dbReference type="Proteomes" id="UP000236434">
    <property type="component" value="Unassembled WGS sequence"/>
</dbReference>
<accession>A0A2K1P098</accession>
<dbReference type="PANTHER" id="PTHR43308">
    <property type="entry name" value="OUTER MEMBRANE PROTEIN ALPHA-RELATED"/>
    <property type="match status" value="1"/>
</dbReference>
<dbReference type="Pfam" id="PF00395">
    <property type="entry name" value="SLH"/>
    <property type="match status" value="1"/>
</dbReference>
<dbReference type="PANTHER" id="PTHR43308:SF1">
    <property type="entry name" value="OUTER MEMBRANE PROTEIN ALPHA"/>
    <property type="match status" value="1"/>
</dbReference>
<keyword evidence="1" id="KW-0175">Coiled coil</keyword>
<name>A0A2K1P098_9BACT</name>
<dbReference type="Gene3D" id="1.20.5.340">
    <property type="match status" value="1"/>
</dbReference>
<feature type="coiled-coil region" evidence="1">
    <location>
        <begin position="107"/>
        <end position="141"/>
    </location>
</feature>
<dbReference type="EMBL" id="AZRL01000016">
    <property type="protein sequence ID" value="PNR96190.1"/>
    <property type="molecule type" value="Genomic_DNA"/>
</dbReference>
<evidence type="ECO:0000313" key="5">
    <source>
        <dbReference type="Proteomes" id="UP000236434"/>
    </source>
</evidence>
<evidence type="ECO:0000313" key="4">
    <source>
        <dbReference type="EMBL" id="PNR96190.1"/>
    </source>
</evidence>
<protein>
    <recommendedName>
        <fullName evidence="3">SLH domain-containing protein</fullName>
    </recommendedName>
</protein>
<organism evidence="4 5">
    <name type="scientific">Petrotoga olearia DSM 13574</name>
    <dbReference type="NCBI Taxonomy" id="1122955"/>
    <lineage>
        <taxon>Bacteria</taxon>
        <taxon>Thermotogati</taxon>
        <taxon>Thermotogota</taxon>
        <taxon>Thermotogae</taxon>
        <taxon>Petrotogales</taxon>
        <taxon>Petrotogaceae</taxon>
        <taxon>Petrotoga</taxon>
    </lineage>
</organism>